<accession>A0YAI4</accession>
<dbReference type="InterPro" id="IPR018146">
    <property type="entry name" value="Glyoxalase_1_CS"/>
</dbReference>
<dbReference type="Pfam" id="PF00903">
    <property type="entry name" value="Glyoxalase"/>
    <property type="match status" value="1"/>
</dbReference>
<evidence type="ECO:0000256" key="2">
    <source>
        <dbReference type="SAM" id="SignalP"/>
    </source>
</evidence>
<protein>
    <recommendedName>
        <fullName evidence="3">VOC domain-containing protein</fullName>
    </recommendedName>
</protein>
<dbReference type="STRING" id="247633.GP2143_17821"/>
<dbReference type="Proteomes" id="UP000004931">
    <property type="component" value="Unassembled WGS sequence"/>
</dbReference>
<name>A0YAI4_9GAMM</name>
<dbReference type="Gene3D" id="3.10.180.10">
    <property type="entry name" value="2,3-Dihydroxybiphenyl 1,2-Dioxygenase, domain 1"/>
    <property type="match status" value="1"/>
</dbReference>
<dbReference type="PROSITE" id="PS00934">
    <property type="entry name" value="GLYOXALASE_I_1"/>
    <property type="match status" value="1"/>
</dbReference>
<dbReference type="PROSITE" id="PS51819">
    <property type="entry name" value="VOC"/>
    <property type="match status" value="1"/>
</dbReference>
<evidence type="ECO:0000256" key="1">
    <source>
        <dbReference type="ARBA" id="ARBA00022723"/>
    </source>
</evidence>
<gene>
    <name evidence="4" type="ORF">GP2143_17821</name>
</gene>
<dbReference type="InterPro" id="IPR029068">
    <property type="entry name" value="Glyas_Bleomycin-R_OHBP_Dase"/>
</dbReference>
<evidence type="ECO:0000313" key="5">
    <source>
        <dbReference type="Proteomes" id="UP000004931"/>
    </source>
</evidence>
<reference evidence="4 5" key="1">
    <citation type="journal article" date="2010" name="J. Bacteriol.">
        <title>Genome sequence of the oligotrophic marine Gammaproteobacterium HTCC2143, isolated from the Oregon Coast.</title>
        <authorList>
            <person name="Oh H.M."/>
            <person name="Kang I."/>
            <person name="Ferriera S."/>
            <person name="Giovannoni S.J."/>
            <person name="Cho J.C."/>
        </authorList>
    </citation>
    <scope>NUCLEOTIDE SEQUENCE [LARGE SCALE GENOMIC DNA]</scope>
    <source>
        <strain evidence="4 5">HTCC2143</strain>
    </source>
</reference>
<dbReference type="AlphaFoldDB" id="A0YAI4"/>
<proteinExistence type="predicted"/>
<organism evidence="4 5">
    <name type="scientific">marine gamma proteobacterium HTCC2143</name>
    <dbReference type="NCBI Taxonomy" id="247633"/>
    <lineage>
        <taxon>Bacteria</taxon>
        <taxon>Pseudomonadati</taxon>
        <taxon>Pseudomonadota</taxon>
        <taxon>Gammaproteobacteria</taxon>
        <taxon>Cellvibrionales</taxon>
        <taxon>Spongiibacteraceae</taxon>
        <taxon>BD1-7 clade</taxon>
    </lineage>
</organism>
<sequence>MNLRRKLLQLLAASPLLAQSTVFAKNSDRTSQTDQSIKLRWGHININVSNLDSSISFYKKLGFSVYIPSIPYIGLTSKPHSNSVDKGSSTALGLPPETSGRACIMQLDNGYPKLDLTQFNDMPPSKPLNNANLGLVRMCLASANLEADYKKLTNLGVEFISPPMTTKDGMADIAVCIDPDGALIELIQVYFDKWRV</sequence>
<evidence type="ECO:0000259" key="3">
    <source>
        <dbReference type="PROSITE" id="PS51819"/>
    </source>
</evidence>
<keyword evidence="2" id="KW-0732">Signal</keyword>
<feature type="signal peptide" evidence="2">
    <location>
        <begin position="1"/>
        <end position="24"/>
    </location>
</feature>
<dbReference type="GO" id="GO:0004462">
    <property type="term" value="F:lactoylglutathione lyase activity"/>
    <property type="evidence" value="ECO:0007669"/>
    <property type="project" value="InterPro"/>
</dbReference>
<keyword evidence="1" id="KW-0479">Metal-binding</keyword>
<evidence type="ECO:0000313" key="4">
    <source>
        <dbReference type="EMBL" id="EAW33138.1"/>
    </source>
</evidence>
<dbReference type="InterPro" id="IPR004360">
    <property type="entry name" value="Glyas_Fos-R_dOase_dom"/>
</dbReference>
<comment type="caution">
    <text evidence="4">The sequence shown here is derived from an EMBL/GenBank/DDBJ whole genome shotgun (WGS) entry which is preliminary data.</text>
</comment>
<feature type="chain" id="PRO_5002631028" description="VOC domain-containing protein" evidence="2">
    <location>
        <begin position="25"/>
        <end position="196"/>
    </location>
</feature>
<dbReference type="eggNOG" id="COG0346">
    <property type="taxonomic scope" value="Bacteria"/>
</dbReference>
<feature type="domain" description="VOC" evidence="3">
    <location>
        <begin position="40"/>
        <end position="189"/>
    </location>
</feature>
<dbReference type="InterPro" id="IPR037523">
    <property type="entry name" value="VOC_core"/>
</dbReference>
<dbReference type="EMBL" id="AAVT01000001">
    <property type="protein sequence ID" value="EAW33138.1"/>
    <property type="molecule type" value="Genomic_DNA"/>
</dbReference>
<dbReference type="OrthoDB" id="9795618at2"/>
<dbReference type="SUPFAM" id="SSF54593">
    <property type="entry name" value="Glyoxalase/Bleomycin resistance protein/Dihydroxybiphenyl dioxygenase"/>
    <property type="match status" value="1"/>
</dbReference>
<keyword evidence="5" id="KW-1185">Reference proteome</keyword>
<dbReference type="GO" id="GO:0046872">
    <property type="term" value="F:metal ion binding"/>
    <property type="evidence" value="ECO:0007669"/>
    <property type="project" value="UniProtKB-KW"/>
</dbReference>